<protein>
    <recommendedName>
        <fullName evidence="4">ESX-1 secretion system protein EccE1</fullName>
    </recommendedName>
</protein>
<evidence type="ECO:0000256" key="1">
    <source>
        <dbReference type="SAM" id="Phobius"/>
    </source>
</evidence>
<keyword evidence="1" id="KW-1133">Transmembrane helix</keyword>
<evidence type="ECO:0008006" key="4">
    <source>
        <dbReference type="Google" id="ProtNLM"/>
    </source>
</evidence>
<name>A0A0Q0Z3Y5_9CORY</name>
<evidence type="ECO:0000313" key="2">
    <source>
        <dbReference type="EMBL" id="KQB84073.1"/>
    </source>
</evidence>
<dbReference type="RefSeq" id="WP_055122078.1">
    <property type="nucleotide sequence ID" value="NZ_LKST01000002.1"/>
</dbReference>
<proteinExistence type="predicted"/>
<feature type="transmembrane region" description="Helical" evidence="1">
    <location>
        <begin position="47"/>
        <end position="69"/>
    </location>
</feature>
<evidence type="ECO:0000313" key="3">
    <source>
        <dbReference type="Proteomes" id="UP000050517"/>
    </source>
</evidence>
<sequence length="490" mass="53049">MVEIPNYSLGQPPKRTGLGGFSMKATAIVGGGFMVFLILRLVGLSKIGLFVVLPVSVVAAAVVSMSWGGRTLAQHVQMRWQYHRKVKRGEHEYVSGGLSRMPGGQHRLPGLLARTEIIAASDGAGRDFAIIVDRLRREATVVFDCQLSGQTAMMQEERNAMTASWGRWIAGLSLSGDVLAASVSVGVRPGSGELVRREVDSIMDENAPWLARRVMEDAAELLSVGVPEIDAHVAVTVKLDGEGLKEDAFVSNLATRVPTWAEDLSWAGILASPMDEQALVARVHQGFNPAAETEFERLKVAGQSHGLSWDDAGPGWARDEKDRYAHEGVYSVTWEMAEAPRSTFEDHVLTSITAPHSRVLRKRVTLLYRPFHAGEGAKKVEAEHRDALTALNSSKKIRSAAAGMRVEHTNAARIAQARGAQLGRYSLLVTATVDEVAEIPRMVHDVEQLGSGSSLRLQVATLQQDAAFICGLGVGQLPWTRESVSGLARA</sequence>
<dbReference type="PATRIC" id="fig|1544416.3.peg.868"/>
<keyword evidence="1" id="KW-0812">Transmembrane</keyword>
<dbReference type="STRING" id="1544416.Cocul_00869"/>
<dbReference type="InterPro" id="IPR049978">
    <property type="entry name" value="SCO6880-like"/>
</dbReference>
<dbReference type="Proteomes" id="UP000050517">
    <property type="component" value="Unassembled WGS sequence"/>
</dbReference>
<dbReference type="AlphaFoldDB" id="A0A0Q0Z3Y5"/>
<dbReference type="NCBIfam" id="NF042935">
    <property type="entry name" value="SCO6880_fam"/>
    <property type="match status" value="1"/>
</dbReference>
<reference evidence="2 3" key="1">
    <citation type="submission" date="2015-10" db="EMBL/GenBank/DDBJ databases">
        <title>Corynebacteirum lowii and Corynebacterium oculi species nova, derived from human clinical disease and and emended description of Corynebacterium mastiditis.</title>
        <authorList>
            <person name="Bernard K."/>
            <person name="Pacheco A.L."/>
            <person name="Mcdougall C."/>
            <person name="Burtx T."/>
            <person name="Weibe D."/>
            <person name="Tyler S."/>
            <person name="Olson A.B."/>
            <person name="Cnockaert M."/>
            <person name="Eguchi H."/>
            <person name="Kuwahara T."/>
            <person name="Nakayama-Imaohji H."/>
            <person name="Boudewijins M."/>
            <person name="Van Hoecke F."/>
            <person name="Bernier A.-M."/>
            <person name="Vandamme P."/>
        </authorList>
    </citation>
    <scope>NUCLEOTIDE SEQUENCE [LARGE SCALE GENOMIC DNA]</scope>
    <source>
        <strain evidence="2 3">NML 130210</strain>
    </source>
</reference>
<dbReference type="OrthoDB" id="4505949at2"/>
<keyword evidence="3" id="KW-1185">Reference proteome</keyword>
<gene>
    <name evidence="2" type="ORF">Cocul_00869</name>
</gene>
<dbReference type="EMBL" id="LKST01000002">
    <property type="protein sequence ID" value="KQB84073.1"/>
    <property type="molecule type" value="Genomic_DNA"/>
</dbReference>
<keyword evidence="1" id="KW-0472">Membrane</keyword>
<feature type="transmembrane region" description="Helical" evidence="1">
    <location>
        <begin position="21"/>
        <end position="41"/>
    </location>
</feature>
<accession>A0A0Q0Z3Y5</accession>
<organism evidence="2 3">
    <name type="scientific">Corynebacterium oculi</name>
    <dbReference type="NCBI Taxonomy" id="1544416"/>
    <lineage>
        <taxon>Bacteria</taxon>
        <taxon>Bacillati</taxon>
        <taxon>Actinomycetota</taxon>
        <taxon>Actinomycetes</taxon>
        <taxon>Mycobacteriales</taxon>
        <taxon>Corynebacteriaceae</taxon>
        <taxon>Corynebacterium</taxon>
    </lineage>
</organism>
<comment type="caution">
    <text evidence="2">The sequence shown here is derived from an EMBL/GenBank/DDBJ whole genome shotgun (WGS) entry which is preliminary data.</text>
</comment>